<keyword evidence="1" id="KW-0472">Membrane</keyword>
<reference evidence="2" key="1">
    <citation type="submission" date="2018-06" db="EMBL/GenBank/DDBJ databases">
        <authorList>
            <person name="Zhirakovskaya E."/>
        </authorList>
    </citation>
    <scope>NUCLEOTIDE SEQUENCE</scope>
</reference>
<proteinExistence type="predicted"/>
<evidence type="ECO:0000313" key="2">
    <source>
        <dbReference type="EMBL" id="VAX17015.1"/>
    </source>
</evidence>
<dbReference type="AlphaFoldDB" id="A0A3B1CE54"/>
<evidence type="ECO:0000256" key="1">
    <source>
        <dbReference type="SAM" id="Phobius"/>
    </source>
</evidence>
<gene>
    <name evidence="2" type="ORF">MNBD_NITROSPINAE01-1737</name>
</gene>
<feature type="transmembrane region" description="Helical" evidence="1">
    <location>
        <begin position="44"/>
        <end position="65"/>
    </location>
</feature>
<protein>
    <submittedName>
        <fullName evidence="2">Uncharacterized protein</fullName>
    </submittedName>
</protein>
<organism evidence="2">
    <name type="scientific">hydrothermal vent metagenome</name>
    <dbReference type="NCBI Taxonomy" id="652676"/>
    <lineage>
        <taxon>unclassified sequences</taxon>
        <taxon>metagenomes</taxon>
        <taxon>ecological metagenomes</taxon>
    </lineage>
</organism>
<feature type="transmembrane region" description="Helical" evidence="1">
    <location>
        <begin position="6"/>
        <end position="23"/>
    </location>
</feature>
<keyword evidence="1" id="KW-1133">Transmembrane helix</keyword>
<name>A0A3B1CE54_9ZZZZ</name>
<sequence>MNNTLLSAGLFVFGFTLLFLMPAGMMRTWKELGSKPIAGETTVLIMRFMGLLLIVAGVLFLLGIIDMASFVPPDELKGAP</sequence>
<accession>A0A3B1CE54</accession>
<keyword evidence="1" id="KW-0812">Transmembrane</keyword>
<dbReference type="EMBL" id="UOGC01000042">
    <property type="protein sequence ID" value="VAX17015.1"/>
    <property type="molecule type" value="Genomic_DNA"/>
</dbReference>